<dbReference type="Proteomes" id="UP000718012">
    <property type="component" value="Unassembled WGS sequence"/>
</dbReference>
<sequence length="311" mass="35704">LMLQKAINVQRTFACITQGINGLQNLSDFVQQNGSECDFSSADSWVILSPIEQSIKRKMETVGTPLKDWNINIYRGVLTGYNEAFIITTEKRDEILANCQSEDERTRTAELIRPILRGRDIKRYGYDWADLWIINTHNGIKGKLPRVDVNEYPAIKAHLDQYWDKISTRADKGDTPYNLRNCAYMEDFYKPKIVWGNLNLTASYAMIQDNSFINAPSPMIVPASKFLLAVLNSKLADYYIRHLGVTRNGGYFEYKPMFVEKLPVPQSVDTKVVTDIESYVDSKNETAIDKAVYMFYGLTEEEILYINQKGR</sequence>
<dbReference type="InterPro" id="IPR025931">
    <property type="entry name" value="TaqI_C"/>
</dbReference>
<dbReference type="InterPro" id="IPR050953">
    <property type="entry name" value="N4_N6_ade-DNA_methylase"/>
</dbReference>
<comment type="caution">
    <text evidence="6">The sequence shown here is derived from an EMBL/GenBank/DDBJ whole genome shotgun (WGS) entry which is preliminary data.</text>
</comment>
<evidence type="ECO:0000256" key="3">
    <source>
        <dbReference type="ARBA" id="ARBA00022679"/>
    </source>
</evidence>
<reference evidence="6" key="1">
    <citation type="journal article" date="2021" name="PeerJ">
        <title>Extensive microbial diversity within the chicken gut microbiome revealed by metagenomics and culture.</title>
        <authorList>
            <person name="Gilroy R."/>
            <person name="Ravi A."/>
            <person name="Getino M."/>
            <person name="Pursley I."/>
            <person name="Horton D.L."/>
            <person name="Alikhan N.F."/>
            <person name="Baker D."/>
            <person name="Gharbi K."/>
            <person name="Hall N."/>
            <person name="Watson M."/>
            <person name="Adriaenssens E.M."/>
            <person name="Foster-Nyarko E."/>
            <person name="Jarju S."/>
            <person name="Secka A."/>
            <person name="Antonio M."/>
            <person name="Oren A."/>
            <person name="Chaudhuri R.R."/>
            <person name="La Ragione R."/>
            <person name="Hildebrand F."/>
            <person name="Pallen M.J."/>
        </authorList>
    </citation>
    <scope>NUCLEOTIDE SEQUENCE</scope>
    <source>
        <strain evidence="6">CHK165-8395</strain>
    </source>
</reference>
<reference evidence="6" key="2">
    <citation type="submission" date="2021-09" db="EMBL/GenBank/DDBJ databases">
        <authorList>
            <person name="Gilroy R."/>
        </authorList>
    </citation>
    <scope>NUCLEOTIDE SEQUENCE</scope>
    <source>
        <strain evidence="6">CHK165-8395</strain>
    </source>
</reference>
<dbReference type="PANTHER" id="PTHR33841">
    <property type="entry name" value="DNA METHYLTRANSFERASE YEEA-RELATED"/>
    <property type="match status" value="1"/>
</dbReference>
<dbReference type="EMBL" id="DYXD01000170">
    <property type="protein sequence ID" value="HJF08055.1"/>
    <property type="molecule type" value="Genomic_DNA"/>
</dbReference>
<proteinExistence type="predicted"/>
<evidence type="ECO:0000259" key="5">
    <source>
        <dbReference type="Pfam" id="PF12950"/>
    </source>
</evidence>
<evidence type="ECO:0000313" key="7">
    <source>
        <dbReference type="Proteomes" id="UP000718012"/>
    </source>
</evidence>
<evidence type="ECO:0000256" key="4">
    <source>
        <dbReference type="ARBA" id="ARBA00047942"/>
    </source>
</evidence>
<dbReference type="Pfam" id="PF12950">
    <property type="entry name" value="TaqI_C"/>
    <property type="match status" value="1"/>
</dbReference>
<dbReference type="AlphaFoldDB" id="A0A921FF16"/>
<evidence type="ECO:0000256" key="1">
    <source>
        <dbReference type="ARBA" id="ARBA00011900"/>
    </source>
</evidence>
<accession>A0A921FF16</accession>
<comment type="catalytic activity">
    <reaction evidence="4">
        <text>a 2'-deoxyadenosine in DNA + S-adenosyl-L-methionine = an N(6)-methyl-2'-deoxyadenosine in DNA + S-adenosyl-L-homocysteine + H(+)</text>
        <dbReference type="Rhea" id="RHEA:15197"/>
        <dbReference type="Rhea" id="RHEA-COMP:12418"/>
        <dbReference type="Rhea" id="RHEA-COMP:12419"/>
        <dbReference type="ChEBI" id="CHEBI:15378"/>
        <dbReference type="ChEBI" id="CHEBI:57856"/>
        <dbReference type="ChEBI" id="CHEBI:59789"/>
        <dbReference type="ChEBI" id="CHEBI:90615"/>
        <dbReference type="ChEBI" id="CHEBI:90616"/>
        <dbReference type="EC" id="2.1.1.72"/>
    </reaction>
</comment>
<dbReference type="GO" id="GO:0009007">
    <property type="term" value="F:site-specific DNA-methyltransferase (adenine-specific) activity"/>
    <property type="evidence" value="ECO:0007669"/>
    <property type="project" value="UniProtKB-EC"/>
</dbReference>
<dbReference type="EC" id="2.1.1.72" evidence="1"/>
<feature type="non-terminal residue" evidence="6">
    <location>
        <position position="1"/>
    </location>
</feature>
<evidence type="ECO:0000313" key="6">
    <source>
        <dbReference type="EMBL" id="HJF08055.1"/>
    </source>
</evidence>
<feature type="domain" description="TaqI-like C-terminal specificity" evidence="5">
    <location>
        <begin position="114"/>
        <end position="264"/>
    </location>
</feature>
<keyword evidence="3" id="KW-0808">Transferase</keyword>
<dbReference type="PANTHER" id="PTHR33841:SF1">
    <property type="entry name" value="DNA METHYLTRANSFERASE A"/>
    <property type="match status" value="1"/>
</dbReference>
<name>A0A921FF16_9BACT</name>
<gene>
    <name evidence="6" type="ORF">K8U81_07685</name>
</gene>
<organism evidence="6 7">
    <name type="scientific">Phocaeicola coprocola</name>
    <dbReference type="NCBI Taxonomy" id="310298"/>
    <lineage>
        <taxon>Bacteria</taxon>
        <taxon>Pseudomonadati</taxon>
        <taxon>Bacteroidota</taxon>
        <taxon>Bacteroidia</taxon>
        <taxon>Bacteroidales</taxon>
        <taxon>Bacteroidaceae</taxon>
        <taxon>Phocaeicola</taxon>
    </lineage>
</organism>
<protein>
    <recommendedName>
        <fullName evidence="1">site-specific DNA-methyltransferase (adenine-specific)</fullName>
        <ecNumber evidence="1">2.1.1.72</ecNumber>
    </recommendedName>
</protein>
<dbReference type="GO" id="GO:0032259">
    <property type="term" value="P:methylation"/>
    <property type="evidence" value="ECO:0007669"/>
    <property type="project" value="UniProtKB-KW"/>
</dbReference>
<evidence type="ECO:0000256" key="2">
    <source>
        <dbReference type="ARBA" id="ARBA00022603"/>
    </source>
</evidence>
<keyword evidence="2" id="KW-0489">Methyltransferase</keyword>